<feature type="signal peptide" evidence="8">
    <location>
        <begin position="1"/>
        <end position="29"/>
    </location>
</feature>
<name>A0A495ECG1_9FLAO</name>
<dbReference type="InterPro" id="IPR012910">
    <property type="entry name" value="Plug_dom"/>
</dbReference>
<dbReference type="EMBL" id="RBIQ01000007">
    <property type="protein sequence ID" value="RKR14555.1"/>
    <property type="molecule type" value="Genomic_DNA"/>
</dbReference>
<dbReference type="Gene3D" id="2.170.130.10">
    <property type="entry name" value="TonB-dependent receptor, plug domain"/>
    <property type="match status" value="1"/>
</dbReference>
<evidence type="ECO:0000256" key="7">
    <source>
        <dbReference type="PROSITE-ProRule" id="PRU01360"/>
    </source>
</evidence>
<dbReference type="Pfam" id="PF13715">
    <property type="entry name" value="CarbopepD_reg_2"/>
    <property type="match status" value="1"/>
</dbReference>
<protein>
    <submittedName>
        <fullName evidence="10">TonB-linked SusC/RagA family outer membrane protein</fullName>
    </submittedName>
</protein>
<dbReference type="InterPro" id="IPR039426">
    <property type="entry name" value="TonB-dep_rcpt-like"/>
</dbReference>
<keyword evidence="8" id="KW-0732">Signal</keyword>
<dbReference type="SUPFAM" id="SSF56935">
    <property type="entry name" value="Porins"/>
    <property type="match status" value="1"/>
</dbReference>
<comment type="caution">
    <text evidence="10">The sequence shown here is derived from an EMBL/GenBank/DDBJ whole genome shotgun (WGS) entry which is preliminary data.</text>
</comment>
<evidence type="ECO:0000256" key="2">
    <source>
        <dbReference type="ARBA" id="ARBA00022448"/>
    </source>
</evidence>
<comment type="similarity">
    <text evidence="7">Belongs to the TonB-dependent receptor family.</text>
</comment>
<accession>A0A495ECG1</accession>
<dbReference type="NCBIfam" id="TIGR04056">
    <property type="entry name" value="OMP_RagA_SusC"/>
    <property type="match status" value="1"/>
</dbReference>
<feature type="chain" id="PRO_5019802338" evidence="8">
    <location>
        <begin position="30"/>
        <end position="1099"/>
    </location>
</feature>
<dbReference type="InterPro" id="IPR008969">
    <property type="entry name" value="CarboxyPept-like_regulatory"/>
</dbReference>
<dbReference type="InterPro" id="IPR037066">
    <property type="entry name" value="Plug_dom_sf"/>
</dbReference>
<dbReference type="Gene3D" id="2.40.170.20">
    <property type="entry name" value="TonB-dependent receptor, beta-barrel domain"/>
    <property type="match status" value="1"/>
</dbReference>
<keyword evidence="2 7" id="KW-0813">Transport</keyword>
<dbReference type="Gene3D" id="2.60.40.1120">
    <property type="entry name" value="Carboxypeptidase-like, regulatory domain"/>
    <property type="match status" value="1"/>
</dbReference>
<evidence type="ECO:0000259" key="9">
    <source>
        <dbReference type="Pfam" id="PF07715"/>
    </source>
</evidence>
<organism evidence="10 11">
    <name type="scientific">Maribacter vaceletii</name>
    <dbReference type="NCBI Taxonomy" id="1206816"/>
    <lineage>
        <taxon>Bacteria</taxon>
        <taxon>Pseudomonadati</taxon>
        <taxon>Bacteroidota</taxon>
        <taxon>Flavobacteriia</taxon>
        <taxon>Flavobacteriales</taxon>
        <taxon>Flavobacteriaceae</taxon>
        <taxon>Maribacter</taxon>
    </lineage>
</organism>
<evidence type="ECO:0000313" key="10">
    <source>
        <dbReference type="EMBL" id="RKR14555.1"/>
    </source>
</evidence>
<evidence type="ECO:0000256" key="1">
    <source>
        <dbReference type="ARBA" id="ARBA00004571"/>
    </source>
</evidence>
<evidence type="ECO:0000313" key="11">
    <source>
        <dbReference type="Proteomes" id="UP000269412"/>
    </source>
</evidence>
<feature type="domain" description="TonB-dependent receptor plug" evidence="9">
    <location>
        <begin position="121"/>
        <end position="243"/>
    </location>
</feature>
<evidence type="ECO:0000256" key="6">
    <source>
        <dbReference type="ARBA" id="ARBA00023237"/>
    </source>
</evidence>
<keyword evidence="4 7" id="KW-0812">Transmembrane</keyword>
<keyword evidence="6 7" id="KW-0998">Cell outer membrane</keyword>
<keyword evidence="3 7" id="KW-1134">Transmembrane beta strand</keyword>
<dbReference type="SUPFAM" id="SSF49464">
    <property type="entry name" value="Carboxypeptidase regulatory domain-like"/>
    <property type="match status" value="1"/>
</dbReference>
<proteinExistence type="inferred from homology"/>
<dbReference type="InterPro" id="IPR036942">
    <property type="entry name" value="Beta-barrel_TonB_sf"/>
</dbReference>
<keyword evidence="5 7" id="KW-0472">Membrane</keyword>
<dbReference type="InterPro" id="IPR023997">
    <property type="entry name" value="TonB-dep_OMP_SusC/RagA_CS"/>
</dbReference>
<evidence type="ECO:0000256" key="3">
    <source>
        <dbReference type="ARBA" id="ARBA00022452"/>
    </source>
</evidence>
<evidence type="ECO:0000256" key="4">
    <source>
        <dbReference type="ARBA" id="ARBA00022692"/>
    </source>
</evidence>
<comment type="subcellular location">
    <subcellularLocation>
        <location evidence="1 7">Cell outer membrane</location>
        <topology evidence="1 7">Multi-pass membrane protein</topology>
    </subcellularLocation>
</comment>
<dbReference type="Pfam" id="PF07715">
    <property type="entry name" value="Plug"/>
    <property type="match status" value="1"/>
</dbReference>
<reference evidence="10 11" key="1">
    <citation type="submission" date="2018-10" db="EMBL/GenBank/DDBJ databases">
        <title>Genomic Encyclopedia of Archaeal and Bacterial Type Strains, Phase II (KMG-II): from individual species to whole genera.</title>
        <authorList>
            <person name="Goeker M."/>
        </authorList>
    </citation>
    <scope>NUCLEOTIDE SEQUENCE [LARGE SCALE GENOMIC DNA]</scope>
    <source>
        <strain evidence="10 11">DSM 25230</strain>
    </source>
</reference>
<gene>
    <name evidence="10" type="ORF">CLV91_0632</name>
</gene>
<evidence type="ECO:0000256" key="8">
    <source>
        <dbReference type="SAM" id="SignalP"/>
    </source>
</evidence>
<dbReference type="NCBIfam" id="TIGR04057">
    <property type="entry name" value="SusC_RagA_signa"/>
    <property type="match status" value="1"/>
</dbReference>
<dbReference type="Proteomes" id="UP000269412">
    <property type="component" value="Unassembled WGS sequence"/>
</dbReference>
<keyword evidence="11" id="KW-1185">Reference proteome</keyword>
<evidence type="ECO:0000256" key="5">
    <source>
        <dbReference type="ARBA" id="ARBA00023136"/>
    </source>
</evidence>
<dbReference type="AlphaFoldDB" id="A0A495ECG1"/>
<dbReference type="PROSITE" id="PS52016">
    <property type="entry name" value="TONB_DEPENDENT_REC_3"/>
    <property type="match status" value="1"/>
</dbReference>
<sequence length="1099" mass="119616">MKFQLVFSWKSKVCLMTLIGFLSFGISHAQTKTISGTISADGTPLPGVSVVVKGTQNGAVADFDGNYSIEANSSDVLVFSYIGYATKQLKVGNNAILNVTLAEDVSALDEVVVIGYGTSKRKDLTGSIVSVKAEELNKIKPVSFEAGLAARASGVQIVTSEGGPGAGFKVRVRGGTSLTAGTDPLYVIDGFALQGSPQGTGVGLGNSTTSPLASLDPSTIKSIEVLKDASATAIYGSRGANGVIIITTKGGKKGRSTLTFDTYTSMSTLARKIDLLNGQEFVDWRNEYNPWDPTSNEPVNSAYRDQFGNDLSLNDPRVILTDWQDEATRTAVTKNYSLSLTGGSENNSYSASFSYLDQEGIVLNTNFERYNASLRLDQNISDKIKAGVNVNLGIVNNNGIVSAATSNANGRNGIITNTLLFSPVQGITQYEDAEYDENGLILSLRDGDIVNPIRRLQDDKNESVRFNTFGNVYVQYQIADGLTFKSSIRGNFNTTKGKAYFTEKFGWGKIVGGRAFINTSQGSGITTEQNLNFNKTYGKHRLGATAVYEQQQTSFETVRSGATGFDIPNVNLDNLGSAKETIINTTTFSPSTLKSYLGRIQYDFDNRFVLNLSARYDGSSKFEEGSKWGFFPSAGLAWKVSNEQFLKNNKIISNLKLKTSYGETGNTAIPSFRSLPRTTGTNTIFNGNELGIGLSVDNIIAPGLTWETTTQIDAGISLGLFNNRISIEADYYNKETTDLLLEQPIPATSGFDVVFTNVGSLVNKGYEFAINTTNIDSEKFTWSSSFNISFNENEITDLGGADEFFRTAIGDNQIGSDYVVRVGEPLGTVFGIQEDGLYQYSDFVDFDGLSAQESYEKITSDAADQDTPYYELEYQLKDGVVVSSGKPDSSTYRPGLPKFKDQITVDTDGDGIPDSGDGIVNSDDRTIIGRTVPKHFGGFTNNFTYKNFDLSVLTSWSYGNDVYNKNRVRGNGQNIPFFNKYGSIRDRWTPDNPNTDVASILGYANAGISGNSYSSYIEDGSFFRLSNITLGYKLPQELIKNIGIKSFRLYAAADNIFVWTKYTGYDPDVNVGTNQLTPGLDTDSYPRARTFRIGLNVGF</sequence>
<dbReference type="GO" id="GO:0009279">
    <property type="term" value="C:cell outer membrane"/>
    <property type="evidence" value="ECO:0007669"/>
    <property type="project" value="UniProtKB-SubCell"/>
</dbReference>
<dbReference type="InterPro" id="IPR023996">
    <property type="entry name" value="TonB-dep_OMP_SusC/RagA"/>
</dbReference>
<dbReference type="RefSeq" id="WP_245987131.1">
    <property type="nucleotide sequence ID" value="NZ_RBIQ01000007.1"/>
</dbReference>